<dbReference type="Gene3D" id="2.60.120.260">
    <property type="entry name" value="Galactose-binding domain-like"/>
    <property type="match status" value="1"/>
</dbReference>
<evidence type="ECO:0000313" key="2">
    <source>
        <dbReference type="Proteomes" id="UP001470230"/>
    </source>
</evidence>
<evidence type="ECO:0008006" key="3">
    <source>
        <dbReference type="Google" id="ProtNLM"/>
    </source>
</evidence>
<sequence>MSKMSLILSSAGLKNLTQIKSETEFLFILGKHEFKLNSVISEFLSPFVSHMHQSDPTINSFNFQYYFKNISNSSLEDYNQIFTEDIINLFKQLSNGLSIELNENQIYKMQILAIVIGNDELFEKIDQLFPINQKESNFDKLIQQLQISHIFPQHFKTFNHSNIIDHIASHFTSIDPKKLINLPKSILYEIISSEFLKVDSQDSLIDFINEIFTNNEKSDKIYFYEKVEFDKLSEEKFQLFLKEFDYSEMTNQLWQKLCSCFNHQKTTVKKGNVKEIQYDGNASNRFKGIIHYLSEKCGGNVSEKGVVNVTASTSNESAKKAVDFDTQKYYQSAWKRDQWIKYDFKEMRITPTQYSIRTRNDDDSANPQGWVIEGSNTDRDDDWKIIDSRTGVTSLQKRNQMDTFEIKNALGESYRYLRLRSTEMATSNCPHLTLCALEYFGFLIEKESL</sequence>
<dbReference type="EMBL" id="JAPFFF010000001">
    <property type="protein sequence ID" value="KAK8898475.1"/>
    <property type="molecule type" value="Genomic_DNA"/>
</dbReference>
<name>A0ABR2L885_9EUKA</name>
<evidence type="ECO:0000313" key="1">
    <source>
        <dbReference type="EMBL" id="KAK8898475.1"/>
    </source>
</evidence>
<accession>A0ABR2L885</accession>
<dbReference type="SUPFAM" id="SSF49785">
    <property type="entry name" value="Galactose-binding domain-like"/>
    <property type="match status" value="1"/>
</dbReference>
<reference evidence="1 2" key="1">
    <citation type="submission" date="2024-04" db="EMBL/GenBank/DDBJ databases">
        <title>Tritrichomonas musculus Genome.</title>
        <authorList>
            <person name="Alves-Ferreira E."/>
            <person name="Grigg M."/>
            <person name="Lorenzi H."/>
            <person name="Galac M."/>
        </authorList>
    </citation>
    <scope>NUCLEOTIDE SEQUENCE [LARGE SCALE GENOMIC DNA]</scope>
    <source>
        <strain evidence="1 2">EAF2021</strain>
    </source>
</reference>
<dbReference type="InterPro" id="IPR008979">
    <property type="entry name" value="Galactose-bd-like_sf"/>
</dbReference>
<organism evidence="1 2">
    <name type="scientific">Tritrichomonas musculus</name>
    <dbReference type="NCBI Taxonomy" id="1915356"/>
    <lineage>
        <taxon>Eukaryota</taxon>
        <taxon>Metamonada</taxon>
        <taxon>Parabasalia</taxon>
        <taxon>Tritrichomonadida</taxon>
        <taxon>Tritrichomonadidae</taxon>
        <taxon>Tritrichomonas</taxon>
    </lineage>
</organism>
<comment type="caution">
    <text evidence="1">The sequence shown here is derived from an EMBL/GenBank/DDBJ whole genome shotgun (WGS) entry which is preliminary data.</text>
</comment>
<gene>
    <name evidence="1" type="ORF">M9Y10_000764</name>
</gene>
<keyword evidence="2" id="KW-1185">Reference proteome</keyword>
<proteinExistence type="predicted"/>
<dbReference type="Proteomes" id="UP001470230">
    <property type="component" value="Unassembled WGS sequence"/>
</dbReference>
<protein>
    <recommendedName>
        <fullName evidence="3">F5/8 type C domain-containing protein</fullName>
    </recommendedName>
</protein>